<comment type="caution">
    <text evidence="1">The sequence shown here is derived from an EMBL/GenBank/DDBJ whole genome shotgun (WGS) entry which is preliminary data.</text>
</comment>
<organism evidence="1 2">
    <name type="scientific">Campylobacter gracilis RM3268</name>
    <dbReference type="NCBI Taxonomy" id="553220"/>
    <lineage>
        <taxon>Bacteria</taxon>
        <taxon>Pseudomonadati</taxon>
        <taxon>Campylobacterota</taxon>
        <taxon>Epsilonproteobacteria</taxon>
        <taxon>Campylobacterales</taxon>
        <taxon>Campylobacteraceae</taxon>
        <taxon>Campylobacter</taxon>
    </lineage>
</organism>
<dbReference type="AlphaFoldDB" id="C8PGC1"/>
<evidence type="ECO:0000313" key="1">
    <source>
        <dbReference type="EMBL" id="EEV18159.1"/>
    </source>
</evidence>
<name>C8PGC1_9BACT</name>
<sequence>MQTAEFQEFYQSENKIPPRDLKRNSIYGFAGQNSAMKF</sequence>
<proteinExistence type="predicted"/>
<protein>
    <submittedName>
        <fullName evidence="1">Uncharacterized protein</fullName>
    </submittedName>
</protein>
<evidence type="ECO:0000313" key="2">
    <source>
        <dbReference type="Proteomes" id="UP000005709"/>
    </source>
</evidence>
<gene>
    <name evidence="1" type="ORF">CAMGR0001_0914</name>
</gene>
<keyword evidence="2" id="KW-1185">Reference proteome</keyword>
<reference evidence="1 2" key="1">
    <citation type="submission" date="2009-07" db="EMBL/GenBank/DDBJ databases">
        <authorList>
            <person name="Madupu R."/>
            <person name="Sebastian Y."/>
            <person name="Durkin A.S."/>
            <person name="Torralba M."/>
            <person name="Methe B."/>
            <person name="Sutton G.G."/>
            <person name="Strausberg R.L."/>
            <person name="Nelson K.E."/>
        </authorList>
    </citation>
    <scope>NUCLEOTIDE SEQUENCE [LARGE SCALE GENOMIC DNA]</scope>
    <source>
        <strain evidence="1 2">RM3268</strain>
    </source>
</reference>
<dbReference type="EMBL" id="ACYG01000019">
    <property type="protein sequence ID" value="EEV18159.1"/>
    <property type="molecule type" value="Genomic_DNA"/>
</dbReference>
<dbReference type="Proteomes" id="UP000005709">
    <property type="component" value="Unassembled WGS sequence"/>
</dbReference>
<accession>C8PGC1</accession>